<comment type="caution">
    <text evidence="2">The sequence shown here is derived from an EMBL/GenBank/DDBJ whole genome shotgun (WGS) entry which is preliminary data.</text>
</comment>
<name>A0ABT6MR77_9GAMM</name>
<dbReference type="Proteomes" id="UP001160550">
    <property type="component" value="Unassembled WGS sequence"/>
</dbReference>
<accession>A0ABT6MR77</accession>
<sequence>MPLTIGLAGMDPATETALRAAFLEANQRLGERWQLLPETQADHIVVDMDSMYGPMSWLRLHAAGKRVVGLTSAPRAQTDFRLGRPFSADSMAALLQEIAVQGDAAPVAAAVATGAAAPTSAPAASTPAPAATEPAAPPAPPAAPAPTASTEPTEPPAASDPAESVAPPPAIVAPEPTTLFGRLAAGTLRGHFRYRRPSGPTLLVDADARTYHGPAALKPLLPYFEGELADGALEPLDADAFAREAAGIGPAQPLTRLLWLGGLASGRGSLLPGHDPEARYRLNRWPQTEREFPRHFRIATAMMKAPATLAEVAAASGIALEEIVDFVNANLATGAAEAVVEVAPEPAPPARTGGLLGRLRGR</sequence>
<feature type="compositionally biased region" description="Low complexity" evidence="1">
    <location>
        <begin position="119"/>
        <end position="134"/>
    </location>
</feature>
<dbReference type="EMBL" id="JARYGX010000018">
    <property type="protein sequence ID" value="MDH7453126.1"/>
    <property type="molecule type" value="Genomic_DNA"/>
</dbReference>
<gene>
    <name evidence="2" type="ORF">QF205_08590</name>
</gene>
<evidence type="ECO:0000313" key="3">
    <source>
        <dbReference type="Proteomes" id="UP001160550"/>
    </source>
</evidence>
<dbReference type="RefSeq" id="WP_280942340.1">
    <property type="nucleotide sequence ID" value="NZ_JARYGX010000018.1"/>
</dbReference>
<protein>
    <submittedName>
        <fullName evidence="2">Uncharacterized protein</fullName>
    </submittedName>
</protein>
<organism evidence="2 3">
    <name type="scientific">Luteimonas composti</name>
    <dbReference type="NCBI Taxonomy" id="398257"/>
    <lineage>
        <taxon>Bacteria</taxon>
        <taxon>Pseudomonadati</taxon>
        <taxon>Pseudomonadota</taxon>
        <taxon>Gammaproteobacteria</taxon>
        <taxon>Lysobacterales</taxon>
        <taxon>Lysobacteraceae</taxon>
        <taxon>Luteimonas</taxon>
    </lineage>
</organism>
<keyword evidence="3" id="KW-1185">Reference proteome</keyword>
<evidence type="ECO:0000313" key="2">
    <source>
        <dbReference type="EMBL" id="MDH7453126.1"/>
    </source>
</evidence>
<feature type="compositionally biased region" description="Pro residues" evidence="1">
    <location>
        <begin position="135"/>
        <end position="144"/>
    </location>
</feature>
<reference evidence="2" key="1">
    <citation type="journal article" date="2007" name="Int. J. Syst. Evol. Microbiol.">
        <title>Luteimonas composti sp. nov., a moderately thermophilic bacterium isolated from food waste.</title>
        <authorList>
            <person name="Young C.C."/>
            <person name="Kampfer P."/>
            <person name="Chen W.M."/>
            <person name="Yen W.S."/>
            <person name="Arun A.B."/>
            <person name="Lai W.A."/>
            <person name="Shen F.T."/>
            <person name="Rekha P.D."/>
            <person name="Lin K.Y."/>
            <person name="Chou J.H."/>
        </authorList>
    </citation>
    <scope>NUCLEOTIDE SEQUENCE</scope>
    <source>
        <strain evidence="2">CC-YY355</strain>
    </source>
</reference>
<proteinExistence type="predicted"/>
<reference evidence="2" key="2">
    <citation type="submission" date="2023-04" db="EMBL/GenBank/DDBJ databases">
        <authorList>
            <person name="Sun J.-Q."/>
        </authorList>
    </citation>
    <scope>NUCLEOTIDE SEQUENCE</scope>
    <source>
        <strain evidence="2">CC-YY355</strain>
    </source>
</reference>
<feature type="region of interest" description="Disordered" evidence="1">
    <location>
        <begin position="119"/>
        <end position="173"/>
    </location>
</feature>
<evidence type="ECO:0000256" key="1">
    <source>
        <dbReference type="SAM" id="MobiDB-lite"/>
    </source>
</evidence>